<keyword evidence="1" id="KW-1133">Transmembrane helix</keyword>
<comment type="caution">
    <text evidence="3">The sequence shown here is derived from an EMBL/GenBank/DDBJ whole genome shotgun (WGS) entry which is preliminary data.</text>
</comment>
<sequence length="440" mass="49265">MKISQLLLKISLLVMIGISLLLSWLIWTNNARFQRNTTDVTTTKTQTETKDVGEVYLPTQILTSNANGEQYMVYNNKENLIDALHKQLSGWQFTSPKKMKLSSKNYLATINQKNRVSLVYPRNISYAIFGKTFKQKVAKADRQRLFNRIVIPTNRSGIVYFLNDHHKTGFSVKVDQQKMAALQARLNAATIQFPVTEKLFNNRPELYYTSAVQVTQYSYLVTKQNPTDFVTSLFSGSDPSALETKEQGNSTTYTDGTYKSLQADHQKATIEFEDYSSDVSSTNATAILNGGFKTLSKLGSAPGNMRYFGYESKTHTVIYRSYVEGLPVFNQTDFGAVKVQLLTTGVKLNFSVYTLQVPLPADKMATPLPTTQTALNNLSAAGYNMADITSFELGYHWSVNSSSDSVIDLTPTYYFQYNGKWVSYNQMLNTTPSTAEGGAS</sequence>
<dbReference type="CDD" id="cd15787">
    <property type="entry name" value="YycH_N"/>
    <property type="match status" value="1"/>
</dbReference>
<accession>A0ABW3EFK0</accession>
<keyword evidence="1" id="KW-0812">Transmembrane</keyword>
<dbReference type="RefSeq" id="WP_137636395.1">
    <property type="nucleotide sequence ID" value="NZ_BJDN01000001.1"/>
</dbReference>
<proteinExistence type="predicted"/>
<reference evidence="4" key="1">
    <citation type="journal article" date="2019" name="Int. J. Syst. Evol. Microbiol.">
        <title>The Global Catalogue of Microorganisms (GCM) 10K type strain sequencing project: providing services to taxonomists for standard genome sequencing and annotation.</title>
        <authorList>
            <consortium name="The Broad Institute Genomics Platform"/>
            <consortium name="The Broad Institute Genome Sequencing Center for Infectious Disease"/>
            <person name="Wu L."/>
            <person name="Ma J."/>
        </authorList>
    </citation>
    <scope>NUCLEOTIDE SEQUENCE [LARGE SCALE GENOMIC DNA]</scope>
    <source>
        <strain evidence="4">CCM 8925</strain>
    </source>
</reference>
<dbReference type="Gene3D" id="3.30.310.160">
    <property type="entry name" value="YycH protein, domain 2"/>
    <property type="match status" value="1"/>
</dbReference>
<evidence type="ECO:0000256" key="1">
    <source>
        <dbReference type="SAM" id="Phobius"/>
    </source>
</evidence>
<dbReference type="Pfam" id="PF07435">
    <property type="entry name" value="YycH"/>
    <property type="match status" value="1"/>
</dbReference>
<organism evidence="3 4">
    <name type="scientific">Loigolactobacillus binensis</name>
    <dbReference type="NCBI Taxonomy" id="2559922"/>
    <lineage>
        <taxon>Bacteria</taxon>
        <taxon>Bacillati</taxon>
        <taxon>Bacillota</taxon>
        <taxon>Bacilli</taxon>
        <taxon>Lactobacillales</taxon>
        <taxon>Lactobacillaceae</taxon>
        <taxon>Loigolactobacillus</taxon>
    </lineage>
</organism>
<dbReference type="InterPro" id="IPR042274">
    <property type="entry name" value="YycH/YycI_2"/>
</dbReference>
<keyword evidence="1" id="KW-0472">Membrane</keyword>
<dbReference type="InterPro" id="IPR009996">
    <property type="entry name" value="YycH"/>
</dbReference>
<keyword evidence="4" id="KW-1185">Reference proteome</keyword>
<gene>
    <name evidence="3" type="ORF">ACFQZ7_10435</name>
</gene>
<feature type="transmembrane region" description="Helical" evidence="1">
    <location>
        <begin position="7"/>
        <end position="27"/>
    </location>
</feature>
<name>A0ABW3EFK0_9LACO</name>
<dbReference type="Proteomes" id="UP001597104">
    <property type="component" value="Unassembled WGS sequence"/>
</dbReference>
<feature type="domain" description="Regulatory protein YycH" evidence="2">
    <location>
        <begin position="12"/>
        <end position="425"/>
    </location>
</feature>
<evidence type="ECO:0000313" key="3">
    <source>
        <dbReference type="EMBL" id="MFD0898140.1"/>
    </source>
</evidence>
<evidence type="ECO:0000259" key="2">
    <source>
        <dbReference type="Pfam" id="PF07435"/>
    </source>
</evidence>
<protein>
    <submittedName>
        <fullName evidence="3">YycH family regulatory protein</fullName>
    </submittedName>
</protein>
<dbReference type="EMBL" id="JBHTIO010000044">
    <property type="protein sequence ID" value="MFD0898140.1"/>
    <property type="molecule type" value="Genomic_DNA"/>
</dbReference>
<evidence type="ECO:0000313" key="4">
    <source>
        <dbReference type="Proteomes" id="UP001597104"/>
    </source>
</evidence>